<dbReference type="AlphaFoldDB" id="C0QGN6"/>
<dbReference type="Gene3D" id="3.40.630.30">
    <property type="match status" value="1"/>
</dbReference>
<gene>
    <name evidence="2" type="ordered locus">HRM2_03920</name>
</gene>
<evidence type="ECO:0000313" key="3">
    <source>
        <dbReference type="Proteomes" id="UP000000442"/>
    </source>
</evidence>
<feature type="domain" description="N-acetyltransferase" evidence="1">
    <location>
        <begin position="25"/>
        <end position="179"/>
    </location>
</feature>
<sequence>MQLNSSNLNLKQYESMLKLKNGQEIFLRPIMELDRHLLVDLFNRMSPQSVYLRFLRHLNSLPESIINRLINIDYHSNFALVAVLKKNKKDAIVSIGRYGYDPDEDGTELAVAVRDDWQQVGLGKKMLSKVVSIAIDHGITNFIGMMDPQNTAIQKLLVNLGYKVRYSMESGFYRVEITV</sequence>
<dbReference type="EMBL" id="CP001087">
    <property type="protein sequence ID" value="ACN13511.1"/>
    <property type="molecule type" value="Genomic_DNA"/>
</dbReference>
<dbReference type="RefSeq" id="WP_012662760.1">
    <property type="nucleotide sequence ID" value="NC_012108.1"/>
</dbReference>
<accession>C0QGN6</accession>
<dbReference type="GO" id="GO:0016747">
    <property type="term" value="F:acyltransferase activity, transferring groups other than amino-acyl groups"/>
    <property type="evidence" value="ECO:0007669"/>
    <property type="project" value="InterPro"/>
</dbReference>
<dbReference type="SUPFAM" id="SSF55729">
    <property type="entry name" value="Acyl-CoA N-acyltransferases (Nat)"/>
    <property type="match status" value="1"/>
</dbReference>
<dbReference type="Proteomes" id="UP000000442">
    <property type="component" value="Chromosome"/>
</dbReference>
<dbReference type="eggNOG" id="COG0456">
    <property type="taxonomic scope" value="Bacteria"/>
</dbReference>
<dbReference type="PROSITE" id="PS51186">
    <property type="entry name" value="GNAT"/>
    <property type="match status" value="1"/>
</dbReference>
<dbReference type="InterPro" id="IPR000182">
    <property type="entry name" value="GNAT_dom"/>
</dbReference>
<evidence type="ECO:0000313" key="2">
    <source>
        <dbReference type="EMBL" id="ACN13511.1"/>
    </source>
</evidence>
<evidence type="ECO:0000259" key="1">
    <source>
        <dbReference type="PROSITE" id="PS51186"/>
    </source>
</evidence>
<organism evidence="2 3">
    <name type="scientific">Desulforapulum autotrophicum (strain ATCC 43914 / DSM 3382 / VKM B-1955 / HRM2)</name>
    <name type="common">Desulfobacterium autotrophicum</name>
    <dbReference type="NCBI Taxonomy" id="177437"/>
    <lineage>
        <taxon>Bacteria</taxon>
        <taxon>Pseudomonadati</taxon>
        <taxon>Thermodesulfobacteriota</taxon>
        <taxon>Desulfobacteria</taxon>
        <taxon>Desulfobacterales</taxon>
        <taxon>Desulfobacteraceae</taxon>
        <taxon>Desulforapulum</taxon>
    </lineage>
</organism>
<dbReference type="HOGENOM" id="CLU_105788_4_0_7"/>
<dbReference type="Pfam" id="PF13302">
    <property type="entry name" value="Acetyltransf_3"/>
    <property type="match status" value="1"/>
</dbReference>
<keyword evidence="3" id="KW-1185">Reference proteome</keyword>
<dbReference type="OrthoDB" id="5516749at2"/>
<reference evidence="2 3" key="1">
    <citation type="journal article" date="2009" name="Environ. Microbiol.">
        <title>Genome sequence of Desulfobacterium autotrophicum HRM2, a marine sulfate reducer oxidizing organic carbon completely to carbon dioxide.</title>
        <authorList>
            <person name="Strittmatter A.W."/>
            <person name="Liesegang H."/>
            <person name="Rabus R."/>
            <person name="Decker I."/>
            <person name="Amann J."/>
            <person name="Andres S."/>
            <person name="Henne A."/>
            <person name="Fricke W.F."/>
            <person name="Martinez-Arias R."/>
            <person name="Bartels D."/>
            <person name="Goesmann A."/>
            <person name="Krause L."/>
            <person name="Puehler A."/>
            <person name="Klenk H.P."/>
            <person name="Richter M."/>
            <person name="Schuler M."/>
            <person name="Gloeckner F.O."/>
            <person name="Meyerdierks A."/>
            <person name="Gottschalk G."/>
            <person name="Amann R."/>
        </authorList>
    </citation>
    <scope>NUCLEOTIDE SEQUENCE [LARGE SCALE GENOMIC DNA]</scope>
    <source>
        <strain evidence="3">ATCC 43914 / DSM 3382 / HRM2</strain>
    </source>
</reference>
<protein>
    <recommendedName>
        <fullName evidence="1">N-acetyltransferase domain-containing protein</fullName>
    </recommendedName>
</protein>
<dbReference type="KEGG" id="dat:HRM2_03920"/>
<name>C0QGN6_DESAH</name>
<proteinExistence type="predicted"/>
<dbReference type="InterPro" id="IPR016181">
    <property type="entry name" value="Acyl_CoA_acyltransferase"/>
</dbReference>
<dbReference type="STRING" id="177437.HRM2_03920"/>